<organism evidence="1 2">
    <name type="scientific">Clostridium cylindrosporum DSM 605</name>
    <dbReference type="NCBI Taxonomy" id="1121307"/>
    <lineage>
        <taxon>Bacteria</taxon>
        <taxon>Bacillati</taxon>
        <taxon>Bacillota</taxon>
        <taxon>Clostridia</taxon>
        <taxon>Eubacteriales</taxon>
        <taxon>Clostridiaceae</taxon>
        <taxon>Clostridium</taxon>
    </lineage>
</organism>
<dbReference type="SUPFAM" id="SSF160214">
    <property type="entry name" value="FlaG-like"/>
    <property type="match status" value="1"/>
</dbReference>
<dbReference type="PATRIC" id="fig|1121307.3.peg.1313"/>
<dbReference type="Pfam" id="PF03646">
    <property type="entry name" value="FlaG"/>
    <property type="match status" value="1"/>
</dbReference>
<accession>A0A0J8DBM5</accession>
<sequence>MELGQVSKSSSFDQRLIKIKEEIGEVDTNDRKNIEEKVSKANKILSQESTYLKFEIHGKTNEIMIKIIQSETGEVIKELPPEKLVDMIAEICEMAGLFIDKKI</sequence>
<evidence type="ECO:0000313" key="1">
    <source>
        <dbReference type="EMBL" id="KMT21693.1"/>
    </source>
</evidence>
<comment type="caution">
    <text evidence="1">The sequence shown here is derived from an EMBL/GenBank/DDBJ whole genome shotgun (WGS) entry which is preliminary data.</text>
</comment>
<dbReference type="PANTHER" id="PTHR37166:SF1">
    <property type="entry name" value="PROTEIN FLAG"/>
    <property type="match status" value="1"/>
</dbReference>
<dbReference type="AlphaFoldDB" id="A0A0J8DBM5"/>
<dbReference type="STRING" id="1121307.CLCY_2c04550"/>
<dbReference type="PANTHER" id="PTHR37166">
    <property type="entry name" value="PROTEIN FLAG"/>
    <property type="match status" value="1"/>
</dbReference>
<keyword evidence="1" id="KW-0282">Flagellum</keyword>
<dbReference type="Gene3D" id="3.30.160.170">
    <property type="entry name" value="FlaG-like"/>
    <property type="match status" value="1"/>
</dbReference>
<name>A0A0J8DBM5_CLOCY</name>
<keyword evidence="2" id="KW-1185">Reference proteome</keyword>
<reference evidence="1 2" key="1">
    <citation type="submission" date="2015-06" db="EMBL/GenBank/DDBJ databases">
        <title>Draft genome sequence of the purine-degrading Clostridium cylindrosporum HC-1 (DSM 605).</title>
        <authorList>
            <person name="Poehlein A."/>
            <person name="Schiel-Bengelsdorf B."/>
            <person name="Bengelsdorf F."/>
            <person name="Daniel R."/>
            <person name="Duerre P."/>
        </authorList>
    </citation>
    <scope>NUCLEOTIDE SEQUENCE [LARGE SCALE GENOMIC DNA]</scope>
    <source>
        <strain evidence="1 2">DSM 605</strain>
    </source>
</reference>
<proteinExistence type="predicted"/>
<dbReference type="RefSeq" id="WP_048571109.1">
    <property type="nucleotide sequence ID" value="NZ_LFVU01000027.1"/>
</dbReference>
<dbReference type="InterPro" id="IPR005186">
    <property type="entry name" value="FlaG"/>
</dbReference>
<dbReference type="Proteomes" id="UP000036756">
    <property type="component" value="Unassembled WGS sequence"/>
</dbReference>
<dbReference type="EMBL" id="LFVU01000027">
    <property type="protein sequence ID" value="KMT21693.1"/>
    <property type="molecule type" value="Genomic_DNA"/>
</dbReference>
<evidence type="ECO:0000313" key="2">
    <source>
        <dbReference type="Proteomes" id="UP000036756"/>
    </source>
</evidence>
<keyword evidence="1" id="KW-0969">Cilium</keyword>
<gene>
    <name evidence="1" type="primary">flaG</name>
    <name evidence="1" type="ORF">CLCY_2c04550</name>
</gene>
<protein>
    <submittedName>
        <fullName evidence="1">Flagellar protein FlaG</fullName>
    </submittedName>
</protein>
<dbReference type="InterPro" id="IPR035924">
    <property type="entry name" value="FlaG-like_sf"/>
</dbReference>
<keyword evidence="1" id="KW-0966">Cell projection</keyword>